<dbReference type="EC" id="2.7.7.65" evidence="1"/>
<keyword evidence="4" id="KW-0472">Membrane</keyword>
<dbReference type="SMART" id="SM00267">
    <property type="entry name" value="GGDEF"/>
    <property type="match status" value="1"/>
</dbReference>
<evidence type="ECO:0000259" key="5">
    <source>
        <dbReference type="PROSITE" id="PS50887"/>
    </source>
</evidence>
<dbReference type="InterPro" id="IPR043128">
    <property type="entry name" value="Rev_trsase/Diguanyl_cyclase"/>
</dbReference>
<evidence type="ECO:0000256" key="4">
    <source>
        <dbReference type="SAM" id="Phobius"/>
    </source>
</evidence>
<dbReference type="PROSITE" id="PS50887">
    <property type="entry name" value="GGDEF"/>
    <property type="match status" value="1"/>
</dbReference>
<evidence type="ECO:0000256" key="1">
    <source>
        <dbReference type="ARBA" id="ARBA00012528"/>
    </source>
</evidence>
<feature type="coiled-coil region" evidence="3">
    <location>
        <begin position="192"/>
        <end position="219"/>
    </location>
</feature>
<evidence type="ECO:0000313" key="7">
    <source>
        <dbReference type="Proteomes" id="UP001234343"/>
    </source>
</evidence>
<dbReference type="InterPro" id="IPR029787">
    <property type="entry name" value="Nucleotide_cyclase"/>
</dbReference>
<dbReference type="Proteomes" id="UP001234343">
    <property type="component" value="Unassembled WGS sequence"/>
</dbReference>
<dbReference type="Pfam" id="PF00990">
    <property type="entry name" value="GGDEF"/>
    <property type="match status" value="1"/>
</dbReference>
<gene>
    <name evidence="6" type="ORF">QTP81_14610</name>
</gene>
<keyword evidence="3" id="KW-0175">Coiled coil</keyword>
<protein>
    <recommendedName>
        <fullName evidence="1">diguanylate cyclase</fullName>
        <ecNumber evidence="1">2.7.7.65</ecNumber>
    </recommendedName>
</protein>
<dbReference type="EMBL" id="JAUCBP010000012">
    <property type="protein sequence ID" value="MDM7861832.1"/>
    <property type="molecule type" value="Genomic_DNA"/>
</dbReference>
<feature type="transmembrane region" description="Helical" evidence="4">
    <location>
        <begin position="141"/>
        <end position="159"/>
    </location>
</feature>
<keyword evidence="6" id="KW-0808">Transferase</keyword>
<dbReference type="PANTHER" id="PTHR45138:SF9">
    <property type="entry name" value="DIGUANYLATE CYCLASE DGCM-RELATED"/>
    <property type="match status" value="1"/>
</dbReference>
<reference evidence="6 7" key="1">
    <citation type="submission" date="2023-06" db="EMBL/GenBank/DDBJ databases">
        <title>Alteromonas sp. ASW11-36 isolated from intertidal sand.</title>
        <authorList>
            <person name="Li Y."/>
        </authorList>
    </citation>
    <scope>NUCLEOTIDE SEQUENCE [LARGE SCALE GENOMIC DNA]</scope>
    <source>
        <strain evidence="6 7">ASW11-36</strain>
    </source>
</reference>
<comment type="caution">
    <text evidence="6">The sequence shown here is derived from an EMBL/GenBank/DDBJ whole genome shotgun (WGS) entry which is preliminary data.</text>
</comment>
<evidence type="ECO:0000256" key="3">
    <source>
        <dbReference type="SAM" id="Coils"/>
    </source>
</evidence>
<name>A0ABT7T067_9ALTE</name>
<dbReference type="CDD" id="cd01949">
    <property type="entry name" value="GGDEF"/>
    <property type="match status" value="1"/>
</dbReference>
<keyword evidence="4" id="KW-1133">Transmembrane helix</keyword>
<comment type="catalytic activity">
    <reaction evidence="2">
        <text>2 GTP = 3',3'-c-di-GMP + 2 diphosphate</text>
        <dbReference type="Rhea" id="RHEA:24898"/>
        <dbReference type="ChEBI" id="CHEBI:33019"/>
        <dbReference type="ChEBI" id="CHEBI:37565"/>
        <dbReference type="ChEBI" id="CHEBI:58805"/>
        <dbReference type="EC" id="2.7.7.65"/>
    </reaction>
</comment>
<dbReference type="RefSeq" id="WP_289366507.1">
    <property type="nucleotide sequence ID" value="NZ_JAUCBP010000012.1"/>
</dbReference>
<evidence type="ECO:0000256" key="2">
    <source>
        <dbReference type="ARBA" id="ARBA00034247"/>
    </source>
</evidence>
<organism evidence="6 7">
    <name type="scientific">Alteromonas arenosi</name>
    <dbReference type="NCBI Taxonomy" id="3055817"/>
    <lineage>
        <taxon>Bacteria</taxon>
        <taxon>Pseudomonadati</taxon>
        <taxon>Pseudomonadota</taxon>
        <taxon>Gammaproteobacteria</taxon>
        <taxon>Alteromonadales</taxon>
        <taxon>Alteromonadaceae</taxon>
        <taxon>Alteromonas/Salinimonas group</taxon>
        <taxon>Alteromonas</taxon>
    </lineage>
</organism>
<dbReference type="GO" id="GO:0052621">
    <property type="term" value="F:diguanylate cyclase activity"/>
    <property type="evidence" value="ECO:0007669"/>
    <property type="project" value="UniProtKB-EC"/>
</dbReference>
<dbReference type="NCBIfam" id="TIGR00254">
    <property type="entry name" value="GGDEF"/>
    <property type="match status" value="1"/>
</dbReference>
<sequence>MVAKGSADSSSALRKRLDSIFSHSYTLAVADPFAAILILYIFRSSLDLIAGGIWLALIVALSIARVRLFKVYKRVAKRTSTLMKFHTWFIAFCILQGALYGMGWVYLLQLNDPIVSAIVALGIIAISAFCAVGYAADWRAIIAFVTPVILPGLIGLVWLGANINYALALMVLLYSIVMIKTTRPVNRSIHEAYNLNEQLQQQIAIREEAEAKLLALSRQDGLTQLANRRYFDECLDIEMRRAKRDASSVSLVIIDVDSFKTYNDHYGHLQGDECLVKVAHVLANHTRRAGELAARFGGEEFALILPNMSAAEAHRRIESINNTLRELAIEHRASLVADTSIVTISSGVTDMLAADDSLSFIRRADKALYAAKSAGRNRAIRV</sequence>
<dbReference type="Gene3D" id="3.30.70.270">
    <property type="match status" value="1"/>
</dbReference>
<proteinExistence type="predicted"/>
<accession>A0ABT7T067</accession>
<dbReference type="InterPro" id="IPR000160">
    <property type="entry name" value="GGDEF_dom"/>
</dbReference>
<dbReference type="InterPro" id="IPR050469">
    <property type="entry name" value="Diguanylate_Cyclase"/>
</dbReference>
<keyword evidence="4" id="KW-0812">Transmembrane</keyword>
<dbReference type="PANTHER" id="PTHR45138">
    <property type="entry name" value="REGULATORY COMPONENTS OF SENSORY TRANSDUCTION SYSTEM"/>
    <property type="match status" value="1"/>
</dbReference>
<feature type="domain" description="GGDEF" evidence="5">
    <location>
        <begin position="247"/>
        <end position="382"/>
    </location>
</feature>
<feature type="transmembrane region" description="Helical" evidence="4">
    <location>
        <begin position="87"/>
        <end position="108"/>
    </location>
</feature>
<dbReference type="SUPFAM" id="SSF55073">
    <property type="entry name" value="Nucleotide cyclase"/>
    <property type="match status" value="1"/>
</dbReference>
<evidence type="ECO:0000313" key="6">
    <source>
        <dbReference type="EMBL" id="MDM7861832.1"/>
    </source>
</evidence>
<feature type="transmembrane region" description="Helical" evidence="4">
    <location>
        <begin position="48"/>
        <end position="66"/>
    </location>
</feature>
<keyword evidence="7" id="KW-1185">Reference proteome</keyword>
<feature type="transmembrane region" description="Helical" evidence="4">
    <location>
        <begin position="114"/>
        <end position="134"/>
    </location>
</feature>
<feature type="transmembrane region" description="Helical" evidence="4">
    <location>
        <begin position="20"/>
        <end position="42"/>
    </location>
</feature>
<keyword evidence="6" id="KW-0548">Nucleotidyltransferase</keyword>